<evidence type="ECO:0000313" key="1">
    <source>
        <dbReference type="EMBL" id="KAF2161939.1"/>
    </source>
</evidence>
<proteinExistence type="predicted"/>
<reference evidence="1" key="1">
    <citation type="journal article" date="2020" name="Stud. Mycol.">
        <title>101 Dothideomycetes genomes: a test case for predicting lifestyles and emergence of pathogens.</title>
        <authorList>
            <person name="Haridas S."/>
            <person name="Albert R."/>
            <person name="Binder M."/>
            <person name="Bloem J."/>
            <person name="Labutti K."/>
            <person name="Salamov A."/>
            <person name="Andreopoulos B."/>
            <person name="Baker S."/>
            <person name="Barry K."/>
            <person name="Bills G."/>
            <person name="Bluhm B."/>
            <person name="Cannon C."/>
            <person name="Castanera R."/>
            <person name="Culley D."/>
            <person name="Daum C."/>
            <person name="Ezra D."/>
            <person name="Gonzalez J."/>
            <person name="Henrissat B."/>
            <person name="Kuo A."/>
            <person name="Liang C."/>
            <person name="Lipzen A."/>
            <person name="Lutzoni F."/>
            <person name="Magnuson J."/>
            <person name="Mondo S."/>
            <person name="Nolan M."/>
            <person name="Ohm R."/>
            <person name="Pangilinan J."/>
            <person name="Park H.-J."/>
            <person name="Ramirez L."/>
            <person name="Alfaro M."/>
            <person name="Sun H."/>
            <person name="Tritt A."/>
            <person name="Yoshinaga Y."/>
            <person name="Zwiers L.-H."/>
            <person name="Turgeon B."/>
            <person name="Goodwin S."/>
            <person name="Spatafora J."/>
            <person name="Crous P."/>
            <person name="Grigoriev I."/>
        </authorList>
    </citation>
    <scope>NUCLEOTIDE SEQUENCE</scope>
    <source>
        <strain evidence="1">ATCC 36951</strain>
    </source>
</reference>
<accession>A0A6A6C8F4</accession>
<keyword evidence="2" id="KW-1185">Reference proteome</keyword>
<dbReference type="OrthoDB" id="3650808at2759"/>
<dbReference type="RefSeq" id="XP_033662828.1">
    <property type="nucleotide sequence ID" value="XM_033813983.1"/>
</dbReference>
<dbReference type="AlphaFoldDB" id="A0A6A6C8F4"/>
<gene>
    <name evidence="1" type="ORF">M409DRAFT_58710</name>
</gene>
<protein>
    <submittedName>
        <fullName evidence="1">Uncharacterized protein</fullName>
    </submittedName>
</protein>
<evidence type="ECO:0000313" key="2">
    <source>
        <dbReference type="Proteomes" id="UP000799537"/>
    </source>
</evidence>
<name>A0A6A6C8F4_ZASCE</name>
<dbReference type="Proteomes" id="UP000799537">
    <property type="component" value="Unassembled WGS sequence"/>
</dbReference>
<dbReference type="EMBL" id="ML993616">
    <property type="protein sequence ID" value="KAF2161939.1"/>
    <property type="molecule type" value="Genomic_DNA"/>
</dbReference>
<organism evidence="1 2">
    <name type="scientific">Zasmidium cellare ATCC 36951</name>
    <dbReference type="NCBI Taxonomy" id="1080233"/>
    <lineage>
        <taxon>Eukaryota</taxon>
        <taxon>Fungi</taxon>
        <taxon>Dikarya</taxon>
        <taxon>Ascomycota</taxon>
        <taxon>Pezizomycotina</taxon>
        <taxon>Dothideomycetes</taxon>
        <taxon>Dothideomycetidae</taxon>
        <taxon>Mycosphaerellales</taxon>
        <taxon>Mycosphaerellaceae</taxon>
        <taxon>Zasmidium</taxon>
    </lineage>
</organism>
<dbReference type="GeneID" id="54567255"/>
<sequence>MSQVFPFFCLPRELRDNIYAEAGGIDVRCNTVLPRSKTKDDAEMNFLIVLATATSRPRPNLLLVSRAFGVEMRKFQVNFKEALDDESPVLAPFFNVREPFQPTPVEIQRHAFFDETMLENEARYIIQWSGLNRITYEATLAAKEGSFWGLDLDVHDPGVVATDFGAYVQAAEVEFDHEFD</sequence>